<comment type="caution">
    <text evidence="2">The sequence shown here is derived from an EMBL/GenBank/DDBJ whole genome shotgun (WGS) entry which is preliminary data.</text>
</comment>
<accession>A0A4Q1BAB3</accession>
<evidence type="ECO:0000313" key="2">
    <source>
        <dbReference type="EMBL" id="RXK35712.1"/>
    </source>
</evidence>
<dbReference type="AlphaFoldDB" id="A0A4Q1BAB3"/>
<name>A0A4Q1BAB3_TREME</name>
<sequence length="165" mass="18569">MSEIPGLASEGELLEPGASLSRTYDAQAIHGWKQTVRRIHALNDLRFETQRLPPLADSAPLRGNERSSRWPTNNPYLPDISRSSHIGNSVTREVRVPMEFKEDLTSHQPPNLSHLKTRSEIDFEAIYPYSGPPPTTWSAFDLPRQPSLAPESFGVAWPWLLSQLS</sequence>
<dbReference type="EMBL" id="SDIL01000125">
    <property type="protein sequence ID" value="RXK35712.1"/>
    <property type="molecule type" value="Genomic_DNA"/>
</dbReference>
<organism evidence="2 3">
    <name type="scientific">Tremella mesenterica</name>
    <name type="common">Jelly fungus</name>
    <dbReference type="NCBI Taxonomy" id="5217"/>
    <lineage>
        <taxon>Eukaryota</taxon>
        <taxon>Fungi</taxon>
        <taxon>Dikarya</taxon>
        <taxon>Basidiomycota</taxon>
        <taxon>Agaricomycotina</taxon>
        <taxon>Tremellomycetes</taxon>
        <taxon>Tremellales</taxon>
        <taxon>Tremellaceae</taxon>
        <taxon>Tremella</taxon>
    </lineage>
</organism>
<gene>
    <name evidence="2" type="ORF">M231_07040</name>
</gene>
<proteinExistence type="predicted"/>
<feature type="region of interest" description="Disordered" evidence="1">
    <location>
        <begin position="55"/>
        <end position="83"/>
    </location>
</feature>
<keyword evidence="3" id="KW-1185">Reference proteome</keyword>
<dbReference type="Proteomes" id="UP000289152">
    <property type="component" value="Unassembled WGS sequence"/>
</dbReference>
<reference evidence="2 3" key="1">
    <citation type="submission" date="2016-06" db="EMBL/GenBank/DDBJ databases">
        <title>Evolution of pathogenesis and genome organization in the Tremellales.</title>
        <authorList>
            <person name="Cuomo C."/>
            <person name="Litvintseva A."/>
            <person name="Heitman J."/>
            <person name="Chen Y."/>
            <person name="Sun S."/>
            <person name="Springer D."/>
            <person name="Dromer F."/>
            <person name="Young S."/>
            <person name="Zeng Q."/>
            <person name="Chapman S."/>
            <person name="Gujja S."/>
            <person name="Saif S."/>
            <person name="Birren B."/>
        </authorList>
    </citation>
    <scope>NUCLEOTIDE SEQUENCE [LARGE SCALE GENOMIC DNA]</scope>
    <source>
        <strain evidence="2 3">ATCC 28783</strain>
    </source>
</reference>
<dbReference type="InParanoid" id="A0A4Q1BAB3"/>
<evidence type="ECO:0000313" key="3">
    <source>
        <dbReference type="Proteomes" id="UP000289152"/>
    </source>
</evidence>
<protein>
    <submittedName>
        <fullName evidence="2">Uncharacterized protein</fullName>
    </submittedName>
</protein>
<evidence type="ECO:0000256" key="1">
    <source>
        <dbReference type="SAM" id="MobiDB-lite"/>
    </source>
</evidence>
<feature type="compositionally biased region" description="Polar residues" evidence="1">
    <location>
        <begin position="69"/>
        <end position="83"/>
    </location>
</feature>